<dbReference type="GO" id="GO:0005743">
    <property type="term" value="C:mitochondrial inner membrane"/>
    <property type="evidence" value="ECO:0007669"/>
    <property type="project" value="UniProtKB-SubCell"/>
</dbReference>
<evidence type="ECO:0000256" key="5">
    <source>
        <dbReference type="ARBA" id="ARBA00022660"/>
    </source>
</evidence>
<keyword evidence="11 14" id="KW-0472">Membrane</keyword>
<keyword evidence="10" id="KW-0496">Mitochondrion</keyword>
<evidence type="ECO:0000256" key="14">
    <source>
        <dbReference type="SAM" id="Phobius"/>
    </source>
</evidence>
<evidence type="ECO:0000256" key="3">
    <source>
        <dbReference type="ARBA" id="ARBA00018681"/>
    </source>
</evidence>
<evidence type="ECO:0000256" key="6">
    <source>
        <dbReference type="ARBA" id="ARBA00022692"/>
    </source>
</evidence>
<comment type="similarity">
    <text evidence="2">Belongs to the complex I NDUFB4 subunit family.</text>
</comment>
<dbReference type="Pfam" id="PF07225">
    <property type="entry name" value="NDUF_B4"/>
    <property type="match status" value="1"/>
</dbReference>
<protein>
    <recommendedName>
        <fullName evidence="3">NADH dehydrogenase [ubiquinone] 1 beta subcomplex subunit 4</fullName>
    </recommendedName>
    <alternativeName>
        <fullName evidence="12">Complex I-B15</fullName>
    </alternativeName>
    <alternativeName>
        <fullName evidence="13">NADH-ubiquinone oxidoreductase B15 subunit</fullName>
    </alternativeName>
</protein>
<gene>
    <name evidence="15" type="ORF">L9F63_008845</name>
</gene>
<keyword evidence="8" id="KW-0249">Electron transport</keyword>
<evidence type="ECO:0000256" key="11">
    <source>
        <dbReference type="ARBA" id="ARBA00023136"/>
    </source>
</evidence>
<keyword evidence="16" id="KW-1185">Reference proteome</keyword>
<reference evidence="15" key="1">
    <citation type="journal article" date="2023" name="IScience">
        <title>Live-bearing cockroach genome reveals convergent evolutionary mechanisms linked to viviparity in insects and beyond.</title>
        <authorList>
            <person name="Fouks B."/>
            <person name="Harrison M.C."/>
            <person name="Mikhailova A.A."/>
            <person name="Marchal E."/>
            <person name="English S."/>
            <person name="Carruthers M."/>
            <person name="Jennings E.C."/>
            <person name="Chiamaka E.L."/>
            <person name="Frigard R.A."/>
            <person name="Pippel M."/>
            <person name="Attardo G.M."/>
            <person name="Benoit J.B."/>
            <person name="Bornberg-Bauer E."/>
            <person name="Tobe S.S."/>
        </authorList>
    </citation>
    <scope>NUCLEOTIDE SEQUENCE</scope>
    <source>
        <strain evidence="15">Stay&amp;Tobe</strain>
    </source>
</reference>
<reference evidence="15" key="2">
    <citation type="submission" date="2023-05" db="EMBL/GenBank/DDBJ databases">
        <authorList>
            <person name="Fouks B."/>
        </authorList>
    </citation>
    <scope>NUCLEOTIDE SEQUENCE</scope>
    <source>
        <strain evidence="15">Stay&amp;Tobe</strain>
        <tissue evidence="15">Testes</tissue>
    </source>
</reference>
<accession>A0AAD8E269</accession>
<evidence type="ECO:0000256" key="9">
    <source>
        <dbReference type="ARBA" id="ARBA00022989"/>
    </source>
</evidence>
<comment type="subcellular location">
    <subcellularLocation>
        <location evidence="1">Mitochondrion inner membrane</location>
        <topology evidence="1">Single-pass membrane protein</topology>
    </subcellularLocation>
</comment>
<keyword evidence="9 14" id="KW-1133">Transmembrane helix</keyword>
<feature type="non-terminal residue" evidence="15">
    <location>
        <position position="1"/>
    </location>
</feature>
<name>A0AAD8E269_DIPPU</name>
<evidence type="ECO:0000256" key="10">
    <source>
        <dbReference type="ARBA" id="ARBA00023128"/>
    </source>
</evidence>
<evidence type="ECO:0000256" key="12">
    <source>
        <dbReference type="ARBA" id="ARBA00030212"/>
    </source>
</evidence>
<evidence type="ECO:0000313" key="16">
    <source>
        <dbReference type="Proteomes" id="UP001233999"/>
    </source>
</evidence>
<evidence type="ECO:0000256" key="7">
    <source>
        <dbReference type="ARBA" id="ARBA00022792"/>
    </source>
</evidence>
<keyword evidence="6 14" id="KW-0812">Transmembrane</keyword>
<comment type="caution">
    <text evidence="15">The sequence shown here is derived from an EMBL/GenBank/DDBJ whole genome shotgun (WGS) entry which is preliminary data.</text>
</comment>
<dbReference type="PANTHER" id="PTHR15469:SF0">
    <property type="entry name" value="NADH DEHYDROGENASE [UBIQUINONE] 1 BETA SUBCOMPLEX SUBUNIT 4"/>
    <property type="match status" value="1"/>
</dbReference>
<dbReference type="AlphaFoldDB" id="A0AAD8E269"/>
<feature type="transmembrane region" description="Helical" evidence="14">
    <location>
        <begin position="80"/>
        <end position="98"/>
    </location>
</feature>
<keyword evidence="7" id="KW-0999">Mitochondrion inner membrane</keyword>
<sequence>MPCFGKMADRQYDVSAAERRRVEEYAKRRAALRQEYIKQITNPHRHGTGEGGTLFDSGIQRFMSMRATEYDHFKPTPRSSLVGMGCVVIPIALFAYLIKSQKVRCKLVHM</sequence>
<keyword evidence="4" id="KW-0813">Transport</keyword>
<evidence type="ECO:0000313" key="15">
    <source>
        <dbReference type="EMBL" id="KAJ9573762.1"/>
    </source>
</evidence>
<proteinExistence type="inferred from homology"/>
<organism evidence="15 16">
    <name type="scientific">Diploptera punctata</name>
    <name type="common">Pacific beetle cockroach</name>
    <dbReference type="NCBI Taxonomy" id="6984"/>
    <lineage>
        <taxon>Eukaryota</taxon>
        <taxon>Metazoa</taxon>
        <taxon>Ecdysozoa</taxon>
        <taxon>Arthropoda</taxon>
        <taxon>Hexapoda</taxon>
        <taxon>Insecta</taxon>
        <taxon>Pterygota</taxon>
        <taxon>Neoptera</taxon>
        <taxon>Polyneoptera</taxon>
        <taxon>Dictyoptera</taxon>
        <taxon>Blattodea</taxon>
        <taxon>Blaberoidea</taxon>
        <taxon>Blaberidae</taxon>
        <taxon>Diplopterinae</taxon>
        <taxon>Diploptera</taxon>
    </lineage>
</organism>
<evidence type="ECO:0000256" key="2">
    <source>
        <dbReference type="ARBA" id="ARBA00007260"/>
    </source>
</evidence>
<dbReference type="Proteomes" id="UP001233999">
    <property type="component" value="Unassembled WGS sequence"/>
</dbReference>
<evidence type="ECO:0000256" key="1">
    <source>
        <dbReference type="ARBA" id="ARBA00004434"/>
    </source>
</evidence>
<evidence type="ECO:0000256" key="4">
    <source>
        <dbReference type="ARBA" id="ARBA00022448"/>
    </source>
</evidence>
<keyword evidence="5" id="KW-0679">Respiratory chain</keyword>
<evidence type="ECO:0000256" key="8">
    <source>
        <dbReference type="ARBA" id="ARBA00022982"/>
    </source>
</evidence>
<dbReference type="PANTHER" id="PTHR15469">
    <property type="entry name" value="NADH-UBIQUINONE OXIDOREDUCTASE B15 SUBUNIT"/>
    <property type="match status" value="1"/>
</dbReference>
<dbReference type="InterPro" id="IPR009866">
    <property type="entry name" value="NADH_UbQ_OxRdtase_NDUFB4_su"/>
</dbReference>
<evidence type="ECO:0000256" key="13">
    <source>
        <dbReference type="ARBA" id="ARBA00030987"/>
    </source>
</evidence>
<dbReference type="EMBL" id="JASPKZ010010682">
    <property type="protein sequence ID" value="KAJ9573762.1"/>
    <property type="molecule type" value="Genomic_DNA"/>
</dbReference>